<proteinExistence type="predicted"/>
<dbReference type="Proteomes" id="UP000265120">
    <property type="component" value="Chromosome 14"/>
</dbReference>
<dbReference type="GO" id="GO:0050684">
    <property type="term" value="P:regulation of mRNA processing"/>
    <property type="evidence" value="ECO:0007669"/>
    <property type="project" value="InterPro"/>
</dbReference>
<dbReference type="GO" id="GO:0005739">
    <property type="term" value="C:mitochondrion"/>
    <property type="evidence" value="ECO:0007669"/>
    <property type="project" value="InterPro"/>
</dbReference>
<dbReference type="GO" id="GO:0007005">
    <property type="term" value="P:mitochondrion organization"/>
    <property type="evidence" value="ECO:0007669"/>
    <property type="project" value="TreeGrafter"/>
</dbReference>
<dbReference type="PANTHER" id="PTHR14700:SF0">
    <property type="entry name" value="PENTATRICOPEPTIDE REPEAT-CONTAINING PROTEIN 2, MITOCHONDRIAL"/>
    <property type="match status" value="1"/>
</dbReference>
<dbReference type="Ensembl" id="ENSCSET00000023722.1">
    <property type="protein sequence ID" value="ENSCSEP00000023414.1"/>
    <property type="gene ID" value="ENSCSEG00000014936.1"/>
</dbReference>
<dbReference type="GeneID" id="103390077"/>
<dbReference type="KEGG" id="csem:103390077"/>
<dbReference type="Gene3D" id="1.25.40.10">
    <property type="entry name" value="Tetratricopeptide repeat domain"/>
    <property type="match status" value="1"/>
</dbReference>
<dbReference type="STRING" id="244447.ENSCSEP00000023414"/>
<dbReference type="InterPro" id="IPR034629">
    <property type="entry name" value="PTCD2"/>
</dbReference>
<accession>A0A3P8W9V0</accession>
<dbReference type="GO" id="GO:0003723">
    <property type="term" value="F:RNA binding"/>
    <property type="evidence" value="ECO:0007669"/>
    <property type="project" value="TreeGrafter"/>
</dbReference>
<reference evidence="1 2" key="1">
    <citation type="journal article" date="2014" name="Nat. Genet.">
        <title>Whole-genome sequence of a flatfish provides insights into ZW sex chromosome evolution and adaptation to a benthic lifestyle.</title>
        <authorList>
            <person name="Chen S."/>
            <person name="Zhang G."/>
            <person name="Shao C."/>
            <person name="Huang Q."/>
            <person name="Liu G."/>
            <person name="Zhang P."/>
            <person name="Song W."/>
            <person name="An N."/>
            <person name="Chalopin D."/>
            <person name="Volff J.N."/>
            <person name="Hong Y."/>
            <person name="Li Q."/>
            <person name="Sha Z."/>
            <person name="Zhou H."/>
            <person name="Xie M."/>
            <person name="Yu Q."/>
            <person name="Liu Y."/>
            <person name="Xiang H."/>
            <person name="Wang N."/>
            <person name="Wu K."/>
            <person name="Yang C."/>
            <person name="Zhou Q."/>
            <person name="Liao X."/>
            <person name="Yang L."/>
            <person name="Hu Q."/>
            <person name="Zhang J."/>
            <person name="Meng L."/>
            <person name="Jin L."/>
            <person name="Tian Y."/>
            <person name="Lian J."/>
            <person name="Yang J."/>
            <person name="Miao G."/>
            <person name="Liu S."/>
            <person name="Liang Z."/>
            <person name="Yan F."/>
            <person name="Li Y."/>
            <person name="Sun B."/>
            <person name="Zhang H."/>
            <person name="Zhang J."/>
            <person name="Zhu Y."/>
            <person name="Du M."/>
            <person name="Zhao Y."/>
            <person name="Schartl M."/>
            <person name="Tang Q."/>
            <person name="Wang J."/>
        </authorList>
    </citation>
    <scope>NUCLEOTIDE SEQUENCE</scope>
</reference>
<dbReference type="OMA" id="KFYCSQI"/>
<reference evidence="1" key="2">
    <citation type="submission" date="2025-08" db="UniProtKB">
        <authorList>
            <consortium name="Ensembl"/>
        </authorList>
    </citation>
    <scope>IDENTIFICATION</scope>
</reference>
<dbReference type="GeneTree" id="ENSGT00390000009329"/>
<dbReference type="CTD" id="79810"/>
<evidence type="ECO:0000313" key="2">
    <source>
        <dbReference type="Proteomes" id="UP000265120"/>
    </source>
</evidence>
<sequence length="390" mass="44498">MPLVQSMSIMALRAVGKCCRSLLNQYSKGILLNVSQPGWIESSRGAKRHLLSEDVIRMKDFREKKLALSFLGRGPKEQHVKKLIEKLQKHELILQQELKSFLYLCDSVEDMVIARDAIYRYHTENSNVAFGSFRFGPLFLRLCYELGLDDMAAETITDKKMEGFFNDRTSYHITTDMLFSRGSYESALGVIKTMRDRRVGFTGDTYTLASGTCYKLNTDESFRICTSLLEEAKNKGIFITRVAYCFAVMLALRQNETKQAQALYSQIRMTDNSLCQNVKVALLAMSGAVTEAMSILSAALSFEDYSFLKKPEFSREVLDLLSTCSYRGPHMVEVQELVHHLQQAGLVTQQTLEDMLCQTPSTKRNLDQIIQDRRLSRRTMRPLNSMLLSE</sequence>
<organism evidence="1 2">
    <name type="scientific">Cynoglossus semilaevis</name>
    <name type="common">Tongue sole</name>
    <dbReference type="NCBI Taxonomy" id="244447"/>
    <lineage>
        <taxon>Eukaryota</taxon>
        <taxon>Metazoa</taxon>
        <taxon>Chordata</taxon>
        <taxon>Craniata</taxon>
        <taxon>Vertebrata</taxon>
        <taxon>Euteleostomi</taxon>
        <taxon>Actinopterygii</taxon>
        <taxon>Neopterygii</taxon>
        <taxon>Teleostei</taxon>
        <taxon>Neoteleostei</taxon>
        <taxon>Acanthomorphata</taxon>
        <taxon>Carangaria</taxon>
        <taxon>Pleuronectiformes</taxon>
        <taxon>Pleuronectoidei</taxon>
        <taxon>Cynoglossidae</taxon>
        <taxon>Cynoglossinae</taxon>
        <taxon>Cynoglossus</taxon>
    </lineage>
</organism>
<dbReference type="RefSeq" id="XP_008324010.2">
    <property type="nucleotide sequence ID" value="XM_008325788.3"/>
</dbReference>
<dbReference type="InParanoid" id="A0A3P8W9V0"/>
<dbReference type="InterPro" id="IPR011990">
    <property type="entry name" value="TPR-like_helical_dom_sf"/>
</dbReference>
<dbReference type="FunCoup" id="A0A3P8W9V0">
    <property type="interactions" value="815"/>
</dbReference>
<dbReference type="OrthoDB" id="6073372at2759"/>
<reference evidence="1" key="3">
    <citation type="submission" date="2025-09" db="UniProtKB">
        <authorList>
            <consortium name="Ensembl"/>
        </authorList>
    </citation>
    <scope>IDENTIFICATION</scope>
</reference>
<name>A0A3P8W9V0_CYNSE</name>
<evidence type="ECO:0000313" key="1">
    <source>
        <dbReference type="Ensembl" id="ENSCSEP00000023414.1"/>
    </source>
</evidence>
<dbReference type="AlphaFoldDB" id="A0A3P8W9V0"/>
<keyword evidence="2" id="KW-1185">Reference proteome</keyword>
<dbReference type="PANTHER" id="PTHR14700">
    <property type="entry name" value="PENTATRICOPEPTIDE REPEAT-CONTAINING PROTEIN 2, MITOCHONDRIAL"/>
    <property type="match status" value="1"/>
</dbReference>
<protein>
    <submittedName>
        <fullName evidence="1">Pentatricopeptide repeat domain 2</fullName>
    </submittedName>
</protein>